<evidence type="ECO:0000256" key="2">
    <source>
        <dbReference type="PROSITE-ProRule" id="PRU00302"/>
    </source>
</evidence>
<keyword evidence="2" id="KW-0768">Sushi</keyword>
<dbReference type="InterPro" id="IPR035976">
    <property type="entry name" value="Sushi/SCR/CCP_sf"/>
</dbReference>
<reference evidence="5 6" key="1">
    <citation type="submission" date="2024-02" db="EMBL/GenBank/DDBJ databases">
        <authorList>
            <person name="Daric V."/>
            <person name="Darras S."/>
        </authorList>
    </citation>
    <scope>NUCLEOTIDE SEQUENCE [LARGE SCALE GENOMIC DNA]</scope>
</reference>
<gene>
    <name evidence="5" type="ORF">CVLEPA_LOCUS18391</name>
</gene>
<comment type="caution">
    <text evidence="5">The sequence shown here is derived from an EMBL/GenBank/DDBJ whole genome shotgun (WGS) entry which is preliminary data.</text>
</comment>
<dbReference type="EMBL" id="CAWYQH010000102">
    <property type="protein sequence ID" value="CAK8686461.1"/>
    <property type="molecule type" value="Genomic_DNA"/>
</dbReference>
<evidence type="ECO:0000259" key="4">
    <source>
        <dbReference type="PROSITE" id="PS50923"/>
    </source>
</evidence>
<dbReference type="PANTHER" id="PTHR24020">
    <property type="entry name" value="COLLAGEN ALPHA"/>
    <property type="match status" value="1"/>
</dbReference>
<sequence>MRLRRKTKRFILPVIFVSTCAIFFLLRRSSFHEDEEIRRHHIVKRAANEPLPPDAPGALQDVPFGPAFNDERIPFDAIEGEELLPGNLICEPPPPTRKPRPPKPTAIIIPAVVAEHTEDKNVIINVVDENGNMIDTIDRDGNSVTVQPKPTESPGEEPVNEVVDREGNVISVVEEMLVNVIDDKGRVTSVTDSEGEPMDMTDTLRVEIQRPVKPVRPGRPKEPPVVSQNIGCCPAGDRNGAPYRQGESCCKNIIYNATRDFCCLAKSRVLEINEENERFCYPPSRVPFCRVRDLHLDQRPPLKAQCRNTAGKSKHPNQCTFLCPPGTQIKGDKKVKCNAVGNWDDSDPECCEGCPSSYAQDIWFIVDIDQSIGVGNLSNIRSFVKLLVSYFPVSSDRVQVALTAYNSKLFTNEGTWYLDTYDNHEALERAINMMPMRGYGRKTGEALAWVGENAFEGRLGDRVDVPNTIVLITTGSPDDFTVEEASEVIRGHGRFIVIAAGPDATSSELANIATLPHEVNYLRADYFEELVDRDKKFLYERMCEETCLGYIPRNVRKNLG</sequence>
<dbReference type="CDD" id="cd00033">
    <property type="entry name" value="CCP"/>
    <property type="match status" value="1"/>
</dbReference>
<evidence type="ECO:0008006" key="7">
    <source>
        <dbReference type="Google" id="ProtNLM"/>
    </source>
</evidence>
<dbReference type="PANTHER" id="PTHR24020:SF84">
    <property type="entry name" value="VWFA DOMAIN-CONTAINING PROTEIN"/>
    <property type="match status" value="1"/>
</dbReference>
<evidence type="ECO:0000259" key="3">
    <source>
        <dbReference type="PROSITE" id="PS50234"/>
    </source>
</evidence>
<name>A0ABP0G6J1_CLALP</name>
<keyword evidence="1 2" id="KW-1015">Disulfide bond</keyword>
<accession>A0ABP0G6J1</accession>
<dbReference type="InterPro" id="IPR000436">
    <property type="entry name" value="Sushi_SCR_CCP_dom"/>
</dbReference>
<dbReference type="SUPFAM" id="SSF57535">
    <property type="entry name" value="Complement control module/SCR domain"/>
    <property type="match status" value="1"/>
</dbReference>
<feature type="disulfide bond" evidence="2">
    <location>
        <begin position="323"/>
        <end position="350"/>
    </location>
</feature>
<evidence type="ECO:0000313" key="5">
    <source>
        <dbReference type="EMBL" id="CAK8686461.1"/>
    </source>
</evidence>
<evidence type="ECO:0000256" key="1">
    <source>
        <dbReference type="ARBA" id="ARBA00023157"/>
    </source>
</evidence>
<dbReference type="Proteomes" id="UP001642483">
    <property type="component" value="Unassembled WGS sequence"/>
</dbReference>
<dbReference type="Pfam" id="PF00092">
    <property type="entry name" value="VWA"/>
    <property type="match status" value="1"/>
</dbReference>
<evidence type="ECO:0000313" key="6">
    <source>
        <dbReference type="Proteomes" id="UP001642483"/>
    </source>
</evidence>
<organism evidence="5 6">
    <name type="scientific">Clavelina lepadiformis</name>
    <name type="common">Light-bulb sea squirt</name>
    <name type="synonym">Ascidia lepadiformis</name>
    <dbReference type="NCBI Taxonomy" id="159417"/>
    <lineage>
        <taxon>Eukaryota</taxon>
        <taxon>Metazoa</taxon>
        <taxon>Chordata</taxon>
        <taxon>Tunicata</taxon>
        <taxon>Ascidiacea</taxon>
        <taxon>Aplousobranchia</taxon>
        <taxon>Clavelinidae</taxon>
        <taxon>Clavelina</taxon>
    </lineage>
</organism>
<dbReference type="Gene3D" id="3.40.50.410">
    <property type="entry name" value="von Willebrand factor, type A domain"/>
    <property type="match status" value="1"/>
</dbReference>
<dbReference type="InterPro" id="IPR036465">
    <property type="entry name" value="vWFA_dom_sf"/>
</dbReference>
<dbReference type="PROSITE" id="PS50234">
    <property type="entry name" value="VWFA"/>
    <property type="match status" value="1"/>
</dbReference>
<dbReference type="InterPro" id="IPR002035">
    <property type="entry name" value="VWF_A"/>
</dbReference>
<dbReference type="SMART" id="SM00327">
    <property type="entry name" value="VWA"/>
    <property type="match status" value="1"/>
</dbReference>
<proteinExistence type="predicted"/>
<dbReference type="SUPFAM" id="SSF53300">
    <property type="entry name" value="vWA-like"/>
    <property type="match status" value="1"/>
</dbReference>
<dbReference type="PROSITE" id="PS50923">
    <property type="entry name" value="SUSHI"/>
    <property type="match status" value="1"/>
</dbReference>
<dbReference type="Gene3D" id="2.10.70.10">
    <property type="entry name" value="Complement Module, domain 1"/>
    <property type="match status" value="1"/>
</dbReference>
<feature type="domain" description="Sushi" evidence="4">
    <location>
        <begin position="278"/>
        <end position="352"/>
    </location>
</feature>
<dbReference type="InterPro" id="IPR050525">
    <property type="entry name" value="ECM_Assembly_Org"/>
</dbReference>
<comment type="caution">
    <text evidence="2">Lacks conserved residue(s) required for the propagation of feature annotation.</text>
</comment>
<keyword evidence="6" id="KW-1185">Reference proteome</keyword>
<feature type="domain" description="VWFA" evidence="3">
    <location>
        <begin position="361"/>
        <end position="542"/>
    </location>
</feature>
<protein>
    <recommendedName>
        <fullName evidence="7">VWFA domain-containing protein</fullName>
    </recommendedName>
</protein>